<evidence type="ECO:0000256" key="1">
    <source>
        <dbReference type="ARBA" id="ARBA00023016"/>
    </source>
</evidence>
<dbReference type="GO" id="GO:0005737">
    <property type="term" value="C:cytoplasm"/>
    <property type="evidence" value="ECO:0007669"/>
    <property type="project" value="TreeGrafter"/>
</dbReference>
<dbReference type="InterPro" id="IPR001436">
    <property type="entry name" value="Alpha-crystallin/sHSP_animal"/>
</dbReference>
<evidence type="ECO:0000259" key="4">
    <source>
        <dbReference type="PROSITE" id="PS01031"/>
    </source>
</evidence>
<name>A0A346QR04_ARTSF</name>
<dbReference type="GO" id="GO:0009408">
    <property type="term" value="P:response to heat"/>
    <property type="evidence" value="ECO:0007669"/>
    <property type="project" value="TreeGrafter"/>
</dbReference>
<evidence type="ECO:0000256" key="2">
    <source>
        <dbReference type="PROSITE-ProRule" id="PRU00285"/>
    </source>
</evidence>
<reference evidence="5" key="1">
    <citation type="submission" date="2018-05" db="EMBL/GenBank/DDBJ databases">
        <title>Recombinant expression of Heat Shock Proteins from Artemia franciscana and exploration of their chaperone activity.</title>
        <authorList>
            <person name="Valsala G."/>
            <person name="Sugathan S."/>
            <person name="Bharathan H."/>
        </authorList>
    </citation>
    <scope>NUCLEOTIDE SEQUENCE</scope>
    <source>
        <strain evidence="5">TN/TMK</strain>
    </source>
</reference>
<dbReference type="InterPro" id="IPR008978">
    <property type="entry name" value="HSP20-like_chaperone"/>
</dbReference>
<dbReference type="GO" id="GO:0005634">
    <property type="term" value="C:nucleus"/>
    <property type="evidence" value="ECO:0007669"/>
    <property type="project" value="TreeGrafter"/>
</dbReference>
<evidence type="ECO:0000313" key="5">
    <source>
        <dbReference type="EMBL" id="AXR98394.1"/>
    </source>
</evidence>
<evidence type="ECO:0000256" key="3">
    <source>
        <dbReference type="RuleBase" id="RU003616"/>
    </source>
</evidence>
<dbReference type="CDD" id="cd06526">
    <property type="entry name" value="metazoan_ACD"/>
    <property type="match status" value="1"/>
</dbReference>
<sequence>MTTLVPWTDQWTDPWEDPFADLPVETFTGRWRDPFSTDVYKPYGLPRTHLHRRRRRRRIRTVQRVFSRKGTDVRTREDDKEWEITMQLPGFLPSDITVNSTDKEIIVHGVHKERPDYEGEEGYVSREIRRRFVPPKTINPGELSSTFSSDGELRIHAPKAIPGEPRQRRIQIMPAPIGSRFEGENEEEWP</sequence>
<dbReference type="Gene3D" id="2.60.40.790">
    <property type="match status" value="1"/>
</dbReference>
<dbReference type="PANTHER" id="PTHR45640:SF13">
    <property type="entry name" value="HEAT SHOCK PROTEIN 22-RELATED"/>
    <property type="match status" value="1"/>
</dbReference>
<keyword evidence="1 5" id="KW-0346">Stress response</keyword>
<dbReference type="PROSITE" id="PS01031">
    <property type="entry name" value="SHSP"/>
    <property type="match status" value="1"/>
</dbReference>
<protein>
    <submittedName>
        <fullName evidence="5">Small heat shock protein</fullName>
    </submittedName>
</protein>
<dbReference type="AlphaFoldDB" id="A0A346QR04"/>
<dbReference type="EMBL" id="MH350422">
    <property type="protein sequence ID" value="AXR98394.1"/>
    <property type="molecule type" value="mRNA"/>
</dbReference>
<dbReference type="GO" id="GO:0042026">
    <property type="term" value="P:protein refolding"/>
    <property type="evidence" value="ECO:0007669"/>
    <property type="project" value="TreeGrafter"/>
</dbReference>
<dbReference type="SUPFAM" id="SSF49764">
    <property type="entry name" value="HSP20-like chaperones"/>
    <property type="match status" value="1"/>
</dbReference>
<accession>A0A346QR04</accession>
<organism evidence="5">
    <name type="scientific">Artemia franciscana</name>
    <name type="common">Brine shrimp</name>
    <name type="synonym">Artemia sanfranciscana</name>
    <dbReference type="NCBI Taxonomy" id="6661"/>
    <lineage>
        <taxon>Eukaryota</taxon>
        <taxon>Metazoa</taxon>
        <taxon>Ecdysozoa</taxon>
        <taxon>Arthropoda</taxon>
        <taxon>Crustacea</taxon>
        <taxon>Branchiopoda</taxon>
        <taxon>Anostraca</taxon>
        <taxon>Artemiidae</taxon>
        <taxon>Artemia</taxon>
    </lineage>
</organism>
<gene>
    <name evidence="5" type="primary">ArHSP22</name>
</gene>
<dbReference type="GO" id="GO:0051082">
    <property type="term" value="F:unfolded protein binding"/>
    <property type="evidence" value="ECO:0007669"/>
    <property type="project" value="TreeGrafter"/>
</dbReference>
<feature type="domain" description="SHSP" evidence="4">
    <location>
        <begin position="64"/>
        <end position="175"/>
    </location>
</feature>
<dbReference type="Pfam" id="PF00011">
    <property type="entry name" value="HSP20"/>
    <property type="match status" value="1"/>
</dbReference>
<dbReference type="InterPro" id="IPR002068">
    <property type="entry name" value="A-crystallin/Hsp20_dom"/>
</dbReference>
<dbReference type="PANTHER" id="PTHR45640">
    <property type="entry name" value="HEAT SHOCK PROTEIN HSP-12.2-RELATED"/>
    <property type="match status" value="1"/>
</dbReference>
<comment type="similarity">
    <text evidence="2 3">Belongs to the small heat shock protein (HSP20) family.</text>
</comment>
<proteinExistence type="evidence at transcript level"/>